<dbReference type="OrthoDB" id="9813074at2"/>
<dbReference type="InterPro" id="IPR035952">
    <property type="entry name" value="Rhomboid-like_sf"/>
</dbReference>
<dbReference type="EMBL" id="HF563609">
    <property type="protein sequence ID" value="CCP24986.1"/>
    <property type="molecule type" value="Genomic_DNA"/>
</dbReference>
<dbReference type="AlphaFoldDB" id="F4LTF0"/>
<evidence type="ECO:0000256" key="2">
    <source>
        <dbReference type="ARBA" id="ARBA00022475"/>
    </source>
</evidence>
<dbReference type="HOGENOM" id="CLU_055068_5_1_9"/>
<feature type="transmembrane region" description="Helical" evidence="7">
    <location>
        <begin position="12"/>
        <end position="32"/>
    </location>
</feature>
<feature type="transmembrane region" description="Helical" evidence="7">
    <location>
        <begin position="63"/>
        <end position="90"/>
    </location>
</feature>
<dbReference type="SUPFAM" id="SSF144091">
    <property type="entry name" value="Rhomboid-like"/>
    <property type="match status" value="1"/>
</dbReference>
<comment type="subcellular location">
    <subcellularLocation>
        <location evidence="1">Membrane</location>
        <topology evidence="1">Multi-pass membrane protein</topology>
    </subcellularLocation>
</comment>
<protein>
    <submittedName>
        <fullName evidence="9">Peptidase S54, rhomboid domain protein</fullName>
    </submittedName>
</protein>
<keyword evidence="2" id="KW-1003">Cell membrane</keyword>
<reference evidence="10" key="1">
    <citation type="journal article" date="2013" name="Genome Announc.">
        <title>First genome sequence of a syntrophic acetate-oxidizing bacterium, Tepidanaerobacter acetatoxydans strain Re1.</title>
        <authorList>
            <person name="Manzoor S."/>
            <person name="Bongcam-Rudloff E."/>
            <person name="Schnurer A."/>
            <person name="Muller B."/>
        </authorList>
    </citation>
    <scope>NUCLEOTIDE SEQUENCE [LARGE SCALE GENOMIC DNA]</scope>
    <source>
        <strain evidence="10">Re1</strain>
    </source>
</reference>
<keyword evidence="4 7" id="KW-0812">Transmembrane</keyword>
<sequence length="220" mass="24928">MIPLRDTAASRRIPIATLSIIIVNIIIFFNQITLPSEQALNMILAYSFIPSRLLEGLSDPKSYIPLFTSMFLHGNFSHLVSNMWSLWLFGDNVEDRMGPIRFSIFYILTGLIAGFAHFIFNPFLNVPTVGASGAIAGVMGAYFLMFPHSRIITLIPFFPFIIRVHAQIFLFIWFLTQLNSGIMSGIYGRTIGGVAWWAHIFGFIAGAVLYKKFVYNKKYR</sequence>
<name>F4LTF0_TEPAE</name>
<gene>
    <name evidence="9" type="ordered locus">TEPIRE1_0310</name>
</gene>
<dbReference type="InterPro" id="IPR022764">
    <property type="entry name" value="Peptidase_S54_rhomboid_dom"/>
</dbReference>
<evidence type="ECO:0000256" key="1">
    <source>
        <dbReference type="ARBA" id="ARBA00004141"/>
    </source>
</evidence>
<evidence type="ECO:0000259" key="8">
    <source>
        <dbReference type="Pfam" id="PF01694"/>
    </source>
</evidence>
<keyword evidence="3" id="KW-0997">Cell inner membrane</keyword>
<keyword evidence="5 7" id="KW-1133">Transmembrane helix</keyword>
<evidence type="ECO:0000256" key="7">
    <source>
        <dbReference type="SAM" id="Phobius"/>
    </source>
</evidence>
<keyword evidence="10" id="KW-1185">Reference proteome</keyword>
<dbReference type="GO" id="GO:0004252">
    <property type="term" value="F:serine-type endopeptidase activity"/>
    <property type="evidence" value="ECO:0007669"/>
    <property type="project" value="InterPro"/>
</dbReference>
<evidence type="ECO:0000313" key="10">
    <source>
        <dbReference type="Proteomes" id="UP000010802"/>
    </source>
</evidence>
<evidence type="ECO:0000256" key="6">
    <source>
        <dbReference type="ARBA" id="ARBA00023136"/>
    </source>
</evidence>
<dbReference type="eggNOG" id="COG0705">
    <property type="taxonomic scope" value="Bacteria"/>
</dbReference>
<accession>F4LTF0</accession>
<evidence type="ECO:0000256" key="4">
    <source>
        <dbReference type="ARBA" id="ARBA00022692"/>
    </source>
</evidence>
<feature type="transmembrane region" description="Helical" evidence="7">
    <location>
        <begin position="186"/>
        <end position="210"/>
    </location>
</feature>
<dbReference type="PANTHER" id="PTHR43066:SF26">
    <property type="entry name" value="RHOMBOID PROTEASE GLPG"/>
    <property type="match status" value="1"/>
</dbReference>
<keyword evidence="6 7" id="KW-0472">Membrane</keyword>
<dbReference type="Proteomes" id="UP000010802">
    <property type="component" value="Chromosome"/>
</dbReference>
<proteinExistence type="predicted"/>
<dbReference type="PATRIC" id="fig|1209989.3.peg.323"/>
<dbReference type="Pfam" id="PF01694">
    <property type="entry name" value="Rhomboid"/>
    <property type="match status" value="1"/>
</dbReference>
<dbReference type="PANTHER" id="PTHR43066">
    <property type="entry name" value="RHOMBOID-RELATED PROTEIN"/>
    <property type="match status" value="1"/>
</dbReference>
<feature type="transmembrane region" description="Helical" evidence="7">
    <location>
        <begin position="102"/>
        <end position="120"/>
    </location>
</feature>
<dbReference type="GO" id="GO:0016020">
    <property type="term" value="C:membrane"/>
    <property type="evidence" value="ECO:0007669"/>
    <property type="project" value="UniProtKB-SubCell"/>
</dbReference>
<evidence type="ECO:0000256" key="5">
    <source>
        <dbReference type="ARBA" id="ARBA00022989"/>
    </source>
</evidence>
<organism evidence="9 10">
    <name type="scientific">Tepidanaerobacter acetatoxydans (strain DSM 21804 / JCM 16047 / Re1)</name>
    <dbReference type="NCBI Taxonomy" id="1209989"/>
    <lineage>
        <taxon>Bacteria</taxon>
        <taxon>Bacillati</taxon>
        <taxon>Bacillota</taxon>
        <taxon>Clostridia</taxon>
        <taxon>Thermosediminibacterales</taxon>
        <taxon>Tepidanaerobacteraceae</taxon>
        <taxon>Tepidanaerobacter</taxon>
    </lineage>
</organism>
<feature type="transmembrane region" description="Helical" evidence="7">
    <location>
        <begin position="151"/>
        <end position="174"/>
    </location>
</feature>
<dbReference type="KEGG" id="tep:TepRe1_0278"/>
<dbReference type="FunFam" id="1.20.1540.10:FF:000027">
    <property type="entry name" value="Rhomboid family intramembrane serine protease"/>
    <property type="match status" value="1"/>
</dbReference>
<evidence type="ECO:0000313" key="9">
    <source>
        <dbReference type="EMBL" id="CCP24986.1"/>
    </source>
</evidence>
<feature type="domain" description="Peptidase S54 rhomboid" evidence="8">
    <location>
        <begin position="62"/>
        <end position="210"/>
    </location>
</feature>
<dbReference type="RefSeq" id="WP_013777405.1">
    <property type="nucleotide sequence ID" value="NC_015519.1"/>
</dbReference>
<feature type="transmembrane region" description="Helical" evidence="7">
    <location>
        <begin position="126"/>
        <end position="144"/>
    </location>
</feature>
<evidence type="ECO:0000256" key="3">
    <source>
        <dbReference type="ARBA" id="ARBA00022519"/>
    </source>
</evidence>
<dbReference type="KEGG" id="tae:TepiRe1_0310"/>
<dbReference type="STRING" id="1209989.TepRe1_0278"/>
<dbReference type="Gene3D" id="1.20.1540.10">
    <property type="entry name" value="Rhomboid-like"/>
    <property type="match status" value="1"/>
</dbReference>
<accession>L0RVW5</accession>